<dbReference type="EMBL" id="NWUX01000003">
    <property type="protein sequence ID" value="PCF96467.1"/>
    <property type="molecule type" value="Genomic_DNA"/>
</dbReference>
<dbReference type="FunFam" id="3.40.50.300:FF:000025">
    <property type="entry name" value="ATP-dependent Clp protease subunit"/>
    <property type="match status" value="1"/>
</dbReference>
<organism evidence="13 14">
    <name type="scientific">Vreelandella nigrificans</name>
    <dbReference type="NCBI Taxonomy" id="2042704"/>
    <lineage>
        <taxon>Bacteria</taxon>
        <taxon>Pseudomonadati</taxon>
        <taxon>Pseudomonadota</taxon>
        <taxon>Gammaproteobacteria</taxon>
        <taxon>Oceanospirillales</taxon>
        <taxon>Halomonadaceae</taxon>
        <taxon>Vreelandella</taxon>
    </lineage>
</organism>
<keyword evidence="4 10" id="KW-0547">Nucleotide-binding</keyword>
<dbReference type="InterPro" id="IPR003959">
    <property type="entry name" value="ATPase_AAA_core"/>
</dbReference>
<dbReference type="Pfam" id="PF17871">
    <property type="entry name" value="AAA_lid_9"/>
    <property type="match status" value="1"/>
</dbReference>
<dbReference type="FunFam" id="3.40.50.300:FF:000010">
    <property type="entry name" value="Chaperone clpB 1, putative"/>
    <property type="match status" value="1"/>
</dbReference>
<evidence type="ECO:0000256" key="8">
    <source>
        <dbReference type="ARBA" id="ARBA00026057"/>
    </source>
</evidence>
<comment type="function">
    <text evidence="11">Part of a stress-induced multi-chaperone system, it is involved in the recovery of the cell from heat-induced damage, in cooperation with DnaK, DnaJ and GrpE.</text>
</comment>
<dbReference type="Gene3D" id="3.40.50.300">
    <property type="entry name" value="P-loop containing nucleotide triphosphate hydrolases"/>
    <property type="match status" value="3"/>
</dbReference>
<sequence>MRFDKFTAKLQAAIAEAQSLAVGRGHNQLEPAHLLLALLDTKDTGIKALVEKAEGSSSRLRDGLMQQLDNLPKVGQFDGEVQPSRDFIKLFNLTDREAQKRGDQFIASELVLLAALEMNSSITKLLKEAGINRKSLEAAINSLRGGAKVDDPNAEDQREALNKYTMDLTQRALDGKLDPVIGRDDEIRRTIQVLQRRTKNNPVLIGEPGVGKTAIVEGLAQRIVNGEVPEGLKDKRVLSLDMGSLLAGAKFRGEFEERLKAVLKELSQEEGRVILFIDELHTMVGAGKAEGAMDAGNMLKPALARGELHCVGATTLDEYRKYIEKDAALERRFQKVLVDEPSEEDTVAILRGLKERYEVHHGVDITDSAIIAAAKLSTRYITDRQLPDKAIDLIDEAASRIRMELDSKPEEMDRLDRRLIQLKMEREALKKETDEATKKRLEALNNQIHELEREYADLDEIWKAEKASIQGAAQFKAELEQARIDLEQARRQGDLGRMSEIQYGKIPELEKKISEAGEGEADTASHQLLRSNVTEEEIAEVVSRWTGIPVSKMLEGERDKLLRMEEALHQRVIGQNEAVEAVANAVRRSRAGLSDPNRPNGSFLFLGPTGVGKTELCKSLANFLFDTEEAMVRIDMSEFMEKHSVARLIGAPPGYVGYEEGGYLTEAVRRKPYSVLLLDEVEKAHPDVFNILLQVLEDGRLTDGQGRTVDFRNTVIVMTSNMGSDIIQRMGGDSSGDQDSDYEVMKNMVMEVVGNHFRPELINRIDEVVVFHALGQEQIQAIAGIQLERLKLRLAEHDLKLEVSTEAMAQLAVVGFDPVYGARPLKRAIQSRIENPLAQDLLAGKYAPGDTIHISAEEGKLVFA</sequence>
<evidence type="ECO:0000256" key="11">
    <source>
        <dbReference type="RuleBase" id="RU362034"/>
    </source>
</evidence>
<dbReference type="InterPro" id="IPR019489">
    <property type="entry name" value="Clp_ATPase_C"/>
</dbReference>
<evidence type="ECO:0000256" key="2">
    <source>
        <dbReference type="ARBA" id="ARBA00017574"/>
    </source>
</evidence>
<evidence type="ECO:0000256" key="9">
    <source>
        <dbReference type="PROSITE-ProRule" id="PRU01251"/>
    </source>
</evidence>
<comment type="caution">
    <text evidence="13">The sequence shown here is derived from an EMBL/GenBank/DDBJ whole genome shotgun (WGS) entry which is preliminary data.</text>
</comment>
<dbReference type="PRINTS" id="PR00300">
    <property type="entry name" value="CLPPROTEASEA"/>
</dbReference>
<dbReference type="InterPro" id="IPR004176">
    <property type="entry name" value="Clp_R_N"/>
</dbReference>
<dbReference type="GO" id="GO:0016887">
    <property type="term" value="F:ATP hydrolysis activity"/>
    <property type="evidence" value="ECO:0007669"/>
    <property type="project" value="InterPro"/>
</dbReference>
<dbReference type="FunFam" id="1.10.8.60:FF:000017">
    <property type="entry name" value="ATP-dependent chaperone ClpB"/>
    <property type="match status" value="1"/>
</dbReference>
<dbReference type="OrthoDB" id="9803641at2"/>
<dbReference type="InterPro" id="IPR018368">
    <property type="entry name" value="ClpA/B_CS1"/>
</dbReference>
<protein>
    <recommendedName>
        <fullName evidence="2 11">Chaperone protein ClpB</fullName>
    </recommendedName>
</protein>
<evidence type="ECO:0000313" key="13">
    <source>
        <dbReference type="EMBL" id="PCF96467.1"/>
    </source>
</evidence>
<keyword evidence="6 11" id="KW-0175">Coiled coil</keyword>
<accession>A0A2A4HPZ1</accession>
<dbReference type="Gene3D" id="1.10.8.60">
    <property type="match status" value="1"/>
</dbReference>
<dbReference type="GO" id="GO:0042026">
    <property type="term" value="P:protein refolding"/>
    <property type="evidence" value="ECO:0007669"/>
    <property type="project" value="UniProtKB-UniRule"/>
</dbReference>
<dbReference type="InterPro" id="IPR027417">
    <property type="entry name" value="P-loop_NTPase"/>
</dbReference>
<dbReference type="Pfam" id="PF02861">
    <property type="entry name" value="Clp_N"/>
    <property type="match status" value="1"/>
</dbReference>
<keyword evidence="7 10" id="KW-0143">Chaperone</keyword>
<evidence type="ECO:0000313" key="14">
    <source>
        <dbReference type="Proteomes" id="UP000218677"/>
    </source>
</evidence>
<evidence type="ECO:0000256" key="6">
    <source>
        <dbReference type="ARBA" id="ARBA00023054"/>
    </source>
</evidence>
<dbReference type="SMART" id="SM00382">
    <property type="entry name" value="AAA"/>
    <property type="match status" value="2"/>
</dbReference>
<comment type="subcellular location">
    <subcellularLocation>
        <location evidence="11">Cytoplasm</location>
    </subcellularLocation>
</comment>
<dbReference type="PANTHER" id="PTHR11638">
    <property type="entry name" value="ATP-DEPENDENT CLP PROTEASE"/>
    <property type="match status" value="1"/>
</dbReference>
<comment type="subunit">
    <text evidence="8">Homohexamer. The oligomerization is ATP-dependent.</text>
</comment>
<dbReference type="SMART" id="SM01086">
    <property type="entry name" value="ClpB_D2-small"/>
    <property type="match status" value="1"/>
</dbReference>
<dbReference type="FunFam" id="3.40.50.300:FF:000120">
    <property type="entry name" value="ATP-dependent chaperone ClpB"/>
    <property type="match status" value="1"/>
</dbReference>
<dbReference type="GO" id="GO:0005524">
    <property type="term" value="F:ATP binding"/>
    <property type="evidence" value="ECO:0007669"/>
    <property type="project" value="UniProtKB-UniRule"/>
</dbReference>
<keyword evidence="11" id="KW-0346">Stress response</keyword>
<evidence type="ECO:0000256" key="3">
    <source>
        <dbReference type="ARBA" id="ARBA00022737"/>
    </source>
</evidence>
<dbReference type="GO" id="GO:0034605">
    <property type="term" value="P:cellular response to heat"/>
    <property type="evidence" value="ECO:0007669"/>
    <property type="project" value="TreeGrafter"/>
</dbReference>
<dbReference type="InterPro" id="IPR036628">
    <property type="entry name" value="Clp_N_dom_sf"/>
</dbReference>
<comment type="similarity">
    <text evidence="1 10">Belongs to the ClpA/ClpB family.</text>
</comment>
<evidence type="ECO:0000256" key="4">
    <source>
        <dbReference type="ARBA" id="ARBA00022741"/>
    </source>
</evidence>
<name>A0A2A4HPZ1_9GAMM</name>
<dbReference type="InterPro" id="IPR003593">
    <property type="entry name" value="AAA+_ATPase"/>
</dbReference>
<gene>
    <name evidence="11" type="primary">clpB</name>
    <name evidence="13" type="ORF">CPA45_05440</name>
</gene>
<evidence type="ECO:0000256" key="7">
    <source>
        <dbReference type="ARBA" id="ARBA00023186"/>
    </source>
</evidence>
<dbReference type="Pfam" id="PF00004">
    <property type="entry name" value="AAA"/>
    <property type="match status" value="1"/>
</dbReference>
<dbReference type="NCBIfam" id="NF008118">
    <property type="entry name" value="PRK10865.1"/>
    <property type="match status" value="1"/>
</dbReference>
<keyword evidence="14" id="KW-1185">Reference proteome</keyword>
<dbReference type="Proteomes" id="UP000218677">
    <property type="component" value="Unassembled WGS sequence"/>
</dbReference>
<keyword evidence="3 9" id="KW-0677">Repeat</keyword>
<dbReference type="InterPro" id="IPR041546">
    <property type="entry name" value="ClpA/ClpB_AAA_lid"/>
</dbReference>
<dbReference type="InterPro" id="IPR001270">
    <property type="entry name" value="ClpA/B"/>
</dbReference>
<dbReference type="InterPro" id="IPR028299">
    <property type="entry name" value="ClpA/B_CS2"/>
</dbReference>
<dbReference type="PROSITE" id="PS00870">
    <property type="entry name" value="CLPAB_1"/>
    <property type="match status" value="1"/>
</dbReference>
<dbReference type="RefSeq" id="WP_096650608.1">
    <property type="nucleotide sequence ID" value="NZ_NWUX01000003.1"/>
</dbReference>
<evidence type="ECO:0000256" key="10">
    <source>
        <dbReference type="RuleBase" id="RU004432"/>
    </source>
</evidence>
<keyword evidence="11" id="KW-0963">Cytoplasm</keyword>
<comment type="subunit">
    <text evidence="11">Homohexamer; The oligomerization is ATP-dependent.</text>
</comment>
<evidence type="ECO:0000256" key="1">
    <source>
        <dbReference type="ARBA" id="ARBA00008675"/>
    </source>
</evidence>
<dbReference type="GO" id="GO:0005737">
    <property type="term" value="C:cytoplasm"/>
    <property type="evidence" value="ECO:0007669"/>
    <property type="project" value="UniProtKB-SubCell"/>
</dbReference>
<proteinExistence type="inferred from homology"/>
<dbReference type="PANTHER" id="PTHR11638:SF18">
    <property type="entry name" value="HEAT SHOCK PROTEIN 104"/>
    <property type="match status" value="1"/>
</dbReference>
<dbReference type="PROSITE" id="PS00871">
    <property type="entry name" value="CLPAB_2"/>
    <property type="match status" value="1"/>
</dbReference>
<dbReference type="InterPro" id="IPR017730">
    <property type="entry name" value="Chaperonin_ClpB"/>
</dbReference>
<dbReference type="SUPFAM" id="SSF81923">
    <property type="entry name" value="Double Clp-N motif"/>
    <property type="match status" value="1"/>
</dbReference>
<evidence type="ECO:0000259" key="12">
    <source>
        <dbReference type="PROSITE" id="PS51903"/>
    </source>
</evidence>
<dbReference type="AlphaFoldDB" id="A0A2A4HPZ1"/>
<dbReference type="CDD" id="cd19499">
    <property type="entry name" value="RecA-like_ClpB_Hsp104-like"/>
    <property type="match status" value="1"/>
</dbReference>
<dbReference type="SUPFAM" id="SSF52540">
    <property type="entry name" value="P-loop containing nucleoside triphosphate hydrolases"/>
    <property type="match status" value="2"/>
</dbReference>
<reference evidence="14" key="1">
    <citation type="submission" date="2017-09" db="EMBL/GenBank/DDBJ databases">
        <authorList>
            <person name="Cho G.-S."/>
            <person name="Oguntoyinbo F.A."/>
            <person name="Cnockaert M."/>
            <person name="Kabisch J."/>
            <person name="Neve H."/>
            <person name="Bockelmann W."/>
            <person name="Wenning M."/>
            <person name="Franz C.M."/>
            <person name="Vandamme P."/>
        </authorList>
    </citation>
    <scope>NUCLEOTIDE SEQUENCE [LARGE SCALE GENOMIC DNA]</scope>
    <source>
        <strain evidence="14">MBT G8648</strain>
    </source>
</reference>
<dbReference type="InterPro" id="IPR050130">
    <property type="entry name" value="ClpA_ClpB"/>
</dbReference>
<evidence type="ECO:0000256" key="5">
    <source>
        <dbReference type="ARBA" id="ARBA00022840"/>
    </source>
</evidence>
<dbReference type="Gene3D" id="1.10.1780.10">
    <property type="entry name" value="Clp, N-terminal domain"/>
    <property type="match status" value="1"/>
</dbReference>
<dbReference type="NCBIfam" id="TIGR03346">
    <property type="entry name" value="chaperone_ClpB"/>
    <property type="match status" value="1"/>
</dbReference>
<dbReference type="Pfam" id="PF10431">
    <property type="entry name" value="ClpB_D2-small"/>
    <property type="match status" value="1"/>
</dbReference>
<feature type="coiled-coil region" evidence="11">
    <location>
        <begin position="412"/>
        <end position="492"/>
    </location>
</feature>
<dbReference type="PROSITE" id="PS51903">
    <property type="entry name" value="CLP_R"/>
    <property type="match status" value="1"/>
</dbReference>
<feature type="domain" description="Clp R" evidence="12">
    <location>
        <begin position="3"/>
        <end position="146"/>
    </location>
</feature>
<keyword evidence="5 10" id="KW-0067">ATP-binding</keyword>
<dbReference type="Pfam" id="PF07724">
    <property type="entry name" value="AAA_2"/>
    <property type="match status" value="1"/>
</dbReference>
<dbReference type="CDD" id="cd00009">
    <property type="entry name" value="AAA"/>
    <property type="match status" value="1"/>
</dbReference>